<evidence type="ECO:0000313" key="2">
    <source>
        <dbReference type="Proteomes" id="UP000076154"/>
    </source>
</evidence>
<protein>
    <submittedName>
        <fullName evidence="1">Uncharacterized protein</fullName>
    </submittedName>
</protein>
<proteinExistence type="predicted"/>
<sequence>MIVSISHGPLSQRRQPTSFKLSIAIVSLEVRPAHLGAHEFMVPSVTTPCSQELVLGIEVRVEKDGHTCSWTQKDLHRLT</sequence>
<keyword evidence="2" id="KW-1185">Reference proteome</keyword>
<accession>A0A369JBI1</accession>
<dbReference type="InParanoid" id="A0A369JBI1"/>
<organism evidence="1 2">
    <name type="scientific">Hypsizygus marmoreus</name>
    <name type="common">White beech mushroom</name>
    <name type="synonym">Agaricus marmoreus</name>
    <dbReference type="NCBI Taxonomy" id="39966"/>
    <lineage>
        <taxon>Eukaryota</taxon>
        <taxon>Fungi</taxon>
        <taxon>Dikarya</taxon>
        <taxon>Basidiomycota</taxon>
        <taxon>Agaricomycotina</taxon>
        <taxon>Agaricomycetes</taxon>
        <taxon>Agaricomycetidae</taxon>
        <taxon>Agaricales</taxon>
        <taxon>Tricholomatineae</taxon>
        <taxon>Lyophyllaceae</taxon>
        <taxon>Hypsizygus</taxon>
    </lineage>
</organism>
<reference evidence="1" key="1">
    <citation type="submission" date="2018-04" db="EMBL/GenBank/DDBJ databases">
        <title>Whole genome sequencing of Hypsizygus marmoreus.</title>
        <authorList>
            <person name="Choi I.-G."/>
            <person name="Min B."/>
            <person name="Kim J.-G."/>
            <person name="Kim S."/>
            <person name="Oh Y.-L."/>
            <person name="Kong W.-S."/>
            <person name="Park H."/>
            <person name="Jeong J."/>
            <person name="Song E.-S."/>
        </authorList>
    </citation>
    <scope>NUCLEOTIDE SEQUENCE [LARGE SCALE GENOMIC DNA]</scope>
    <source>
        <strain evidence="1">51987-8</strain>
    </source>
</reference>
<comment type="caution">
    <text evidence="1">The sequence shown here is derived from an EMBL/GenBank/DDBJ whole genome shotgun (WGS) entry which is preliminary data.</text>
</comment>
<dbReference type="EMBL" id="LUEZ02000129">
    <property type="protein sequence ID" value="RDB16216.1"/>
    <property type="molecule type" value="Genomic_DNA"/>
</dbReference>
<dbReference type="Proteomes" id="UP000076154">
    <property type="component" value="Unassembled WGS sequence"/>
</dbReference>
<dbReference type="AlphaFoldDB" id="A0A369JBI1"/>
<name>A0A369JBI1_HYPMA</name>
<gene>
    <name evidence="1" type="ORF">Hypma_003118</name>
</gene>
<evidence type="ECO:0000313" key="1">
    <source>
        <dbReference type="EMBL" id="RDB16216.1"/>
    </source>
</evidence>